<evidence type="ECO:0008006" key="2">
    <source>
        <dbReference type="Google" id="ProtNLM"/>
    </source>
</evidence>
<dbReference type="CDD" id="cd00229">
    <property type="entry name" value="SGNH_hydrolase"/>
    <property type="match status" value="1"/>
</dbReference>
<comment type="caution">
    <text evidence="1">The sequence shown here is derived from an EMBL/GenBank/DDBJ whole genome shotgun (WGS) entry which is preliminary data.</text>
</comment>
<dbReference type="EMBL" id="LAZR01031461">
    <property type="protein sequence ID" value="KKL53686.1"/>
    <property type="molecule type" value="Genomic_DNA"/>
</dbReference>
<gene>
    <name evidence="1" type="ORF">LCGC14_2272980</name>
</gene>
<accession>A0A0F9DIP6</accession>
<name>A0A0F9DIP6_9ZZZZ</name>
<dbReference type="Gene3D" id="3.40.50.1110">
    <property type="entry name" value="SGNH hydrolase"/>
    <property type="match status" value="1"/>
</dbReference>
<reference evidence="1" key="1">
    <citation type="journal article" date="2015" name="Nature">
        <title>Complex archaea that bridge the gap between prokaryotes and eukaryotes.</title>
        <authorList>
            <person name="Spang A."/>
            <person name="Saw J.H."/>
            <person name="Jorgensen S.L."/>
            <person name="Zaremba-Niedzwiedzka K."/>
            <person name="Martijn J."/>
            <person name="Lind A.E."/>
            <person name="van Eijk R."/>
            <person name="Schleper C."/>
            <person name="Guy L."/>
            <person name="Ettema T.J."/>
        </authorList>
    </citation>
    <scope>NUCLEOTIDE SEQUENCE</scope>
</reference>
<protein>
    <recommendedName>
        <fullName evidence="2">SGNH hydrolase-type esterase domain-containing protein</fullName>
    </recommendedName>
</protein>
<feature type="non-terminal residue" evidence="1">
    <location>
        <position position="195"/>
    </location>
</feature>
<proteinExistence type="predicted"/>
<dbReference type="InterPro" id="IPR036514">
    <property type="entry name" value="SGNH_hydro_sf"/>
</dbReference>
<dbReference type="SUPFAM" id="SSF52266">
    <property type="entry name" value="SGNH hydrolase"/>
    <property type="match status" value="1"/>
</dbReference>
<sequence length="195" mass="22396">MFLLSFVTVVALGEVLLRAYHKVRPVAYFTEDKLLKYRGKPHEKVMGYQLNSRGFKDREHSLEKPAGTYRIAAVGDSFAFGSVPYPANYLTLLEEYLNRDGMQSFEVIDMGIVGTEPPEYFRLVRDEALLYEPDMVLVSLFTGNDFYLKLEKNMSPKKPLSFLYTFLHNTFRVLGAVDVLEARRGGSSISRRWCQ</sequence>
<evidence type="ECO:0000313" key="1">
    <source>
        <dbReference type="EMBL" id="KKL53686.1"/>
    </source>
</evidence>
<dbReference type="AlphaFoldDB" id="A0A0F9DIP6"/>
<organism evidence="1">
    <name type="scientific">marine sediment metagenome</name>
    <dbReference type="NCBI Taxonomy" id="412755"/>
    <lineage>
        <taxon>unclassified sequences</taxon>
        <taxon>metagenomes</taxon>
        <taxon>ecological metagenomes</taxon>
    </lineage>
</organism>